<keyword evidence="6 8" id="KW-0460">Magnesium</keyword>
<comment type="similarity">
    <text evidence="1 9">Belongs to the alkaline phosphatase family.</text>
</comment>
<dbReference type="PROSITE" id="PS00123">
    <property type="entry name" value="ALKALINE_PHOSPHATASE"/>
    <property type="match status" value="1"/>
</dbReference>
<feature type="active site" description="Phosphoserine intermediate" evidence="7">
    <location>
        <position position="91"/>
    </location>
</feature>
<dbReference type="KEGG" id="gps:C427_4375"/>
<evidence type="ECO:0000256" key="1">
    <source>
        <dbReference type="ARBA" id="ARBA00005984"/>
    </source>
</evidence>
<feature type="binding site" evidence="8">
    <location>
        <position position="42"/>
    </location>
    <ligand>
        <name>Mg(2+)</name>
        <dbReference type="ChEBI" id="CHEBI:18420"/>
    </ligand>
</feature>
<dbReference type="InterPro" id="IPR017850">
    <property type="entry name" value="Alkaline_phosphatase_core_sf"/>
</dbReference>
<evidence type="ECO:0000256" key="6">
    <source>
        <dbReference type="ARBA" id="ARBA00022842"/>
    </source>
</evidence>
<evidence type="ECO:0000256" key="3">
    <source>
        <dbReference type="ARBA" id="ARBA00022723"/>
    </source>
</evidence>
<reference evidence="10 11" key="1">
    <citation type="journal article" date="2013" name="Genome Announc.">
        <title>Complete Genome Sequence of Glaciecola psychrophila Strain 170T.</title>
        <authorList>
            <person name="Yin J."/>
            <person name="Chen J."/>
            <person name="Liu G."/>
            <person name="Yu Y."/>
            <person name="Song L."/>
            <person name="Wang X."/>
            <person name="Qu X."/>
        </authorList>
    </citation>
    <scope>NUCLEOTIDE SEQUENCE [LARGE SCALE GENOMIC DNA]</scope>
    <source>
        <strain evidence="10 11">170</strain>
    </source>
</reference>
<dbReference type="GO" id="GO:0046872">
    <property type="term" value="F:metal ion binding"/>
    <property type="evidence" value="ECO:0007669"/>
    <property type="project" value="UniProtKB-KW"/>
</dbReference>
<dbReference type="Proteomes" id="UP000011864">
    <property type="component" value="Chromosome"/>
</dbReference>
<dbReference type="InterPro" id="IPR001952">
    <property type="entry name" value="Alkaline_phosphatase"/>
</dbReference>
<feature type="binding site" evidence="8">
    <location>
        <position position="273"/>
    </location>
    <ligand>
        <name>Zn(2+)</name>
        <dbReference type="ChEBI" id="CHEBI:29105"/>
        <label>2</label>
    </ligand>
</feature>
<accession>K6Z2B4</accession>
<comment type="cofactor">
    <cofactor evidence="8">
        <name>Zn(2+)</name>
        <dbReference type="ChEBI" id="CHEBI:29105"/>
    </cofactor>
    <text evidence="8">Binds 2 Zn(2+) ions.</text>
</comment>
<dbReference type="PANTHER" id="PTHR11596">
    <property type="entry name" value="ALKALINE PHOSPHATASE"/>
    <property type="match status" value="1"/>
</dbReference>
<dbReference type="Pfam" id="PF00245">
    <property type="entry name" value="Alk_phosphatase"/>
    <property type="match status" value="1"/>
</dbReference>
<evidence type="ECO:0000256" key="7">
    <source>
        <dbReference type="PIRSR" id="PIRSR601952-1"/>
    </source>
</evidence>
<dbReference type="HOGENOM" id="CLU_008539_6_2_6"/>
<feature type="binding site" evidence="8">
    <location>
        <position position="269"/>
    </location>
    <ligand>
        <name>Zn(2+)</name>
        <dbReference type="ChEBI" id="CHEBI:29105"/>
        <label>2</label>
    </ligand>
</feature>
<feature type="binding site" evidence="8">
    <location>
        <position position="264"/>
    </location>
    <ligand>
        <name>Mg(2+)</name>
        <dbReference type="ChEBI" id="CHEBI:18420"/>
    </ligand>
</feature>
<dbReference type="SUPFAM" id="SSF53649">
    <property type="entry name" value="Alkaline phosphatase-like"/>
    <property type="match status" value="1"/>
</dbReference>
<feature type="binding site" evidence="8">
    <location>
        <position position="312"/>
    </location>
    <ligand>
        <name>Zn(2+)</name>
        <dbReference type="ChEBI" id="CHEBI:29105"/>
        <label>2</label>
    </ligand>
</feature>
<feature type="binding site" evidence="8">
    <location>
        <position position="423"/>
    </location>
    <ligand>
        <name>Zn(2+)</name>
        <dbReference type="ChEBI" id="CHEBI:29105"/>
        <label>2</label>
    </ligand>
</feature>
<evidence type="ECO:0000313" key="10">
    <source>
        <dbReference type="EMBL" id="AGH46477.1"/>
    </source>
</evidence>
<dbReference type="PATRIC" id="fig|1129794.4.peg.4357"/>
<evidence type="ECO:0000256" key="9">
    <source>
        <dbReference type="RuleBase" id="RU003946"/>
    </source>
</evidence>
<gene>
    <name evidence="10" type="ORF">C427_4375</name>
</gene>
<evidence type="ECO:0000256" key="4">
    <source>
        <dbReference type="ARBA" id="ARBA00022801"/>
    </source>
</evidence>
<dbReference type="RefSeq" id="WP_007641039.1">
    <property type="nucleotide sequence ID" value="NC_020514.1"/>
</dbReference>
<comment type="cofactor">
    <cofactor evidence="8">
        <name>Mg(2+)</name>
        <dbReference type="ChEBI" id="CHEBI:18420"/>
    </cofactor>
    <text evidence="8">Binds 1 Mg(2+) ion.</text>
</comment>
<dbReference type="SMART" id="SM00098">
    <property type="entry name" value="alkPPc"/>
    <property type="match status" value="1"/>
</dbReference>
<dbReference type="PRINTS" id="PR00113">
    <property type="entry name" value="ALKPHPHTASE"/>
</dbReference>
<evidence type="ECO:0000256" key="8">
    <source>
        <dbReference type="PIRSR" id="PIRSR601952-2"/>
    </source>
</evidence>
<dbReference type="InterPro" id="IPR018299">
    <property type="entry name" value="Alkaline_phosphatase_AS"/>
</dbReference>
<feature type="binding site" evidence="8">
    <location>
        <position position="144"/>
    </location>
    <ligand>
        <name>Mg(2+)</name>
        <dbReference type="ChEBI" id="CHEBI:18420"/>
    </ligand>
</feature>
<feature type="binding site" evidence="8">
    <location>
        <position position="311"/>
    </location>
    <ligand>
        <name>Zn(2+)</name>
        <dbReference type="ChEBI" id="CHEBI:29105"/>
        <label>2</label>
    </ligand>
</feature>
<feature type="binding site" evidence="8">
    <location>
        <position position="42"/>
    </location>
    <ligand>
        <name>Zn(2+)</name>
        <dbReference type="ChEBI" id="CHEBI:29105"/>
        <label>2</label>
    </ligand>
</feature>
<dbReference type="GO" id="GO:0004035">
    <property type="term" value="F:alkaline phosphatase activity"/>
    <property type="evidence" value="ECO:0007669"/>
    <property type="project" value="TreeGrafter"/>
</dbReference>
<dbReference type="EMBL" id="CP003837">
    <property type="protein sequence ID" value="AGH46477.1"/>
    <property type="molecule type" value="Genomic_DNA"/>
</dbReference>
<dbReference type="eggNOG" id="COG1785">
    <property type="taxonomic scope" value="Bacteria"/>
</dbReference>
<name>K6Z2B4_9ALTE</name>
<dbReference type="Gene3D" id="3.40.720.10">
    <property type="entry name" value="Alkaline Phosphatase, subunit A"/>
    <property type="match status" value="1"/>
</dbReference>
<dbReference type="CDD" id="cd16012">
    <property type="entry name" value="ALP"/>
    <property type="match status" value="1"/>
</dbReference>
<dbReference type="AlphaFoldDB" id="K6Z2B4"/>
<sequence>MKAILVLFVLINAYSINRVIALEPSLSVASKKPNNIIMVIGDGMGPAYTTAFRYFNDDPNTIEVEETVFDRHLIGLSSTSPATVSGYVTDSAAGATALASGIKTYNGAIGVDLSKQPVNTVLAFAKRAGKKTGVVVTSHVNHATPASFLTHNEDRNNYNSIADSFFDNNTSATPQFDLLFGGGWKYFLRPDRNLVEDFQKAGFQYVDAYKQLQRLKIGTPALGLFADVGLPWALDDSEPFRLSMMTQAAIEQLENESGFFMLIEASQIDWAGHANDIAAAMGEMRDLAKTLEYLEVYVQKHPDTLVVVTADHSTGGLTLGANGKYEWQPEILRTIRHTPAYIAKSINRSELSIEQTNDLLGFALTTEEFAALLEIEKTFQRDPSDSEEFEDAEQSVKRESAYYSYLNAIINKKTNTGWTTGAHTAIDVPVLAFGAQHELFIGHNDNTDIAKKVFTLIEK</sequence>
<evidence type="ECO:0000313" key="11">
    <source>
        <dbReference type="Proteomes" id="UP000011864"/>
    </source>
</evidence>
<dbReference type="Gene3D" id="1.10.60.40">
    <property type="match status" value="1"/>
</dbReference>
<keyword evidence="2" id="KW-0597">Phosphoprotein</keyword>
<keyword evidence="3 8" id="KW-0479">Metal-binding</keyword>
<keyword evidence="4" id="KW-0378">Hydrolase</keyword>
<proteinExistence type="inferred from homology"/>
<dbReference type="PANTHER" id="PTHR11596:SF5">
    <property type="entry name" value="ALKALINE PHOSPHATASE"/>
    <property type="match status" value="1"/>
</dbReference>
<feature type="binding site" evidence="8">
    <location>
        <position position="142"/>
    </location>
    <ligand>
        <name>Mg(2+)</name>
        <dbReference type="ChEBI" id="CHEBI:18420"/>
    </ligand>
</feature>
<keyword evidence="11" id="KW-1185">Reference proteome</keyword>
<keyword evidence="5 8" id="KW-0862">Zinc</keyword>
<evidence type="ECO:0000256" key="5">
    <source>
        <dbReference type="ARBA" id="ARBA00022833"/>
    </source>
</evidence>
<evidence type="ECO:0000256" key="2">
    <source>
        <dbReference type="ARBA" id="ARBA00022553"/>
    </source>
</evidence>
<protein>
    <submittedName>
        <fullName evidence="10">Alkaline phosphatase</fullName>
    </submittedName>
</protein>
<dbReference type="STRING" id="1129794.C427_4375"/>
<organism evidence="10 11">
    <name type="scientific">Paraglaciecola psychrophila 170</name>
    <dbReference type="NCBI Taxonomy" id="1129794"/>
    <lineage>
        <taxon>Bacteria</taxon>
        <taxon>Pseudomonadati</taxon>
        <taxon>Pseudomonadota</taxon>
        <taxon>Gammaproteobacteria</taxon>
        <taxon>Alteromonadales</taxon>
        <taxon>Alteromonadaceae</taxon>
        <taxon>Paraglaciecola</taxon>
    </lineage>
</organism>
<dbReference type="OrthoDB" id="9794455at2"/>